<organism evidence="1 2">
    <name type="scientific">Yersinia bercovieri ATCC 43970</name>
    <dbReference type="NCBI Taxonomy" id="349968"/>
    <lineage>
        <taxon>Bacteria</taxon>
        <taxon>Pseudomonadati</taxon>
        <taxon>Pseudomonadota</taxon>
        <taxon>Gammaproteobacteria</taxon>
        <taxon>Enterobacterales</taxon>
        <taxon>Yersiniaceae</taxon>
        <taxon>Yersinia</taxon>
    </lineage>
</organism>
<dbReference type="Proteomes" id="UP000010319">
    <property type="component" value="Unassembled WGS sequence"/>
</dbReference>
<sequence>MILAVIDKQKKLACCGNTTGESDLNPQTGAYFSKYIIRVK</sequence>
<gene>
    <name evidence="1" type="ORF">yberc0001_23160</name>
</gene>
<dbReference type="EMBL" id="AALC02000007">
    <property type="protein sequence ID" value="EEQ07792.1"/>
    <property type="molecule type" value="Genomic_DNA"/>
</dbReference>
<comment type="caution">
    <text evidence="1">The sequence shown here is derived from an EMBL/GenBank/DDBJ whole genome shotgun (WGS) entry which is preliminary data.</text>
</comment>
<reference evidence="1" key="1">
    <citation type="submission" date="2008-12" db="EMBL/GenBank/DDBJ databases">
        <title>Annotation of the Yersinia bercovieri ATCC 43970 genome.</title>
        <authorList>
            <person name="Read T.D."/>
            <person name="Akmal A."/>
            <person name="Bishop-Lilly K."/>
            <person name="Chen P.E."/>
            <person name="Cook C."/>
            <person name="Kiley M.P."/>
            <person name="Lentz S."/>
            <person name="Mateczun A."/>
            <person name="Nagarajan N."/>
            <person name="Nolan N."/>
            <person name="Osborne B.I."/>
            <person name="Pop M."/>
            <person name="Sozhamannan S."/>
            <person name="Stewart A.C."/>
            <person name="Sulakvelidze A."/>
            <person name="Thomason B."/>
            <person name="Willner K."/>
            <person name="Zwick M.E."/>
        </authorList>
    </citation>
    <scope>NUCLEOTIDE SEQUENCE [LARGE SCALE GENOMIC DNA]</scope>
    <source>
        <strain evidence="1">ATCC 43970</strain>
    </source>
</reference>
<keyword evidence="2" id="KW-1185">Reference proteome</keyword>
<evidence type="ECO:0000313" key="2">
    <source>
        <dbReference type="Proteomes" id="UP000010319"/>
    </source>
</evidence>
<evidence type="ECO:0000313" key="1">
    <source>
        <dbReference type="EMBL" id="EEQ07792.1"/>
    </source>
</evidence>
<name>A0ABM9Y297_YERBE</name>
<protein>
    <submittedName>
        <fullName evidence="1">Uncharacterized protein</fullName>
    </submittedName>
</protein>
<proteinExistence type="predicted"/>
<accession>A0ABM9Y297</accession>